<keyword evidence="1" id="KW-0472">Membrane</keyword>
<dbReference type="Pfam" id="PF07907">
    <property type="entry name" value="YibE_F"/>
    <property type="match status" value="1"/>
</dbReference>
<proteinExistence type="predicted"/>
<dbReference type="Proteomes" id="UP000199701">
    <property type="component" value="Unassembled WGS sequence"/>
</dbReference>
<feature type="transmembrane region" description="Helical" evidence="1">
    <location>
        <begin position="222"/>
        <end position="241"/>
    </location>
</feature>
<evidence type="ECO:0000313" key="2">
    <source>
        <dbReference type="EMBL" id="SEW08472.1"/>
    </source>
</evidence>
<feature type="transmembrane region" description="Helical" evidence="1">
    <location>
        <begin position="170"/>
        <end position="188"/>
    </location>
</feature>
<evidence type="ECO:0000256" key="1">
    <source>
        <dbReference type="SAM" id="Phobius"/>
    </source>
</evidence>
<dbReference type="EMBL" id="FOJI01000004">
    <property type="protein sequence ID" value="SEW08472.1"/>
    <property type="molecule type" value="Genomic_DNA"/>
</dbReference>
<gene>
    <name evidence="2" type="ORF">SAMN05421659_104110</name>
</gene>
<dbReference type="PANTHER" id="PTHR41771">
    <property type="entry name" value="MEMBRANE PROTEIN-RELATED"/>
    <property type="match status" value="1"/>
</dbReference>
<dbReference type="PANTHER" id="PTHR41771:SF1">
    <property type="entry name" value="MEMBRANE PROTEIN"/>
    <property type="match status" value="1"/>
</dbReference>
<dbReference type="STRING" id="99656.SAMN05421659_104110"/>
<protein>
    <submittedName>
        <fullName evidence="2">Uncharacterized membrane protein</fullName>
    </submittedName>
</protein>
<keyword evidence="1" id="KW-0812">Transmembrane</keyword>
<keyword evidence="3" id="KW-1185">Reference proteome</keyword>
<accession>A0A1I0P376</accession>
<keyword evidence="1" id="KW-1133">Transmembrane helix</keyword>
<feature type="transmembrane region" description="Helical" evidence="1">
    <location>
        <begin position="195"/>
        <end position="216"/>
    </location>
</feature>
<name>A0A1I0P376_9FIRM</name>
<feature type="transmembrane region" description="Helical" evidence="1">
    <location>
        <begin position="365"/>
        <end position="390"/>
    </location>
</feature>
<organism evidence="2 3">
    <name type="scientific">[Clostridium] fimetarium</name>
    <dbReference type="NCBI Taxonomy" id="99656"/>
    <lineage>
        <taxon>Bacteria</taxon>
        <taxon>Bacillati</taxon>
        <taxon>Bacillota</taxon>
        <taxon>Clostridia</taxon>
        <taxon>Lachnospirales</taxon>
        <taxon>Lachnospiraceae</taxon>
    </lineage>
</organism>
<reference evidence="2 3" key="1">
    <citation type="submission" date="2016-10" db="EMBL/GenBank/DDBJ databases">
        <authorList>
            <person name="de Groot N.N."/>
        </authorList>
    </citation>
    <scope>NUCLEOTIDE SEQUENCE [LARGE SCALE GENOMIC DNA]</scope>
    <source>
        <strain evidence="2 3">DSM 9179</strain>
    </source>
</reference>
<feature type="transmembrane region" description="Helical" evidence="1">
    <location>
        <begin position="145"/>
        <end position="164"/>
    </location>
</feature>
<dbReference type="RefSeq" id="WP_242940982.1">
    <property type="nucleotide sequence ID" value="NZ_FOJI01000004.1"/>
</dbReference>
<dbReference type="AlphaFoldDB" id="A0A1I0P376"/>
<dbReference type="InterPro" id="IPR012507">
    <property type="entry name" value="YibE_F"/>
</dbReference>
<feature type="transmembrane region" description="Helical" evidence="1">
    <location>
        <begin position="330"/>
        <end position="353"/>
    </location>
</feature>
<sequence>MINKLFSMDKSVNFSKNILKKYALRVILAFIFLIIFAGAVWFINKDNKRYQSSSAASYVSGVVTDVISDNTTVDNEGSEGLRLGEQQLKVEVTSGEHKGEMQQITNNISTLYNIYVQKGTRIMLLISTQQNGSYNVSIYGYDRSLILVAAILLFIVTLVLVGGVKGLKSILGLAFTLICMMFILVPMVSKGYSAITICVVIIIITSIVCFIILDGINIKTVSAMISTVAGVGIAGLFCFVVEKAAHLSGYNMQEAENLILISVNNKINIKGLLTAGILLASLGAVMDIAISVSSSVCEIHSTNESLNARQLFRSGMNVGRDAMGTMANTLIMVFVGSSFNMLLLIFSYGIPIFRLINTDQIAIEILQAIAGSIGIILSVPIAAFCSSFFISKAK</sequence>
<feature type="transmembrane region" description="Helical" evidence="1">
    <location>
        <begin position="22"/>
        <end position="43"/>
    </location>
</feature>
<evidence type="ECO:0000313" key="3">
    <source>
        <dbReference type="Proteomes" id="UP000199701"/>
    </source>
</evidence>